<reference evidence="1 2" key="1">
    <citation type="journal article" date="2018" name="Nat. Biotechnol.">
        <title>A standardized bacterial taxonomy based on genome phylogeny substantially revises the tree of life.</title>
        <authorList>
            <person name="Parks D.H."/>
            <person name="Chuvochina M."/>
            <person name="Waite D.W."/>
            <person name="Rinke C."/>
            <person name="Skarshewski A."/>
            <person name="Chaumeil P.A."/>
            <person name="Hugenholtz P."/>
        </authorList>
    </citation>
    <scope>NUCLEOTIDE SEQUENCE [LARGE SCALE GENOMIC DNA]</scope>
    <source>
        <strain evidence="1">UBA8672</strain>
    </source>
</reference>
<comment type="caution">
    <text evidence="1">The sequence shown here is derived from an EMBL/GenBank/DDBJ whole genome shotgun (WGS) entry which is preliminary data.</text>
</comment>
<protein>
    <submittedName>
        <fullName evidence="1">Uncharacterized protein</fullName>
    </submittedName>
</protein>
<sequence>MNQTFGDKNKKLSDYLNEIQFFRGLISICSNCKSIKDKNGSWHPIEKYLIKNPNADFSHGICPDCMKKLYPDFTDS</sequence>
<dbReference type="Proteomes" id="UP000262325">
    <property type="component" value="Unassembled WGS sequence"/>
</dbReference>
<evidence type="ECO:0000313" key="1">
    <source>
        <dbReference type="EMBL" id="HCW93718.1"/>
    </source>
</evidence>
<gene>
    <name evidence="1" type="ORF">DHM44_08540</name>
</gene>
<dbReference type="AlphaFoldDB" id="A0A3D5QDB3"/>
<evidence type="ECO:0000313" key="2">
    <source>
        <dbReference type="Proteomes" id="UP000262325"/>
    </source>
</evidence>
<name>A0A3D5QDB3_FLESI</name>
<proteinExistence type="predicted"/>
<organism evidence="1 2">
    <name type="scientific">Flexistipes sinusarabici</name>
    <dbReference type="NCBI Taxonomy" id="2352"/>
    <lineage>
        <taxon>Bacteria</taxon>
        <taxon>Pseudomonadati</taxon>
        <taxon>Deferribacterota</taxon>
        <taxon>Deferribacteres</taxon>
        <taxon>Deferribacterales</taxon>
        <taxon>Flexistipitaceae</taxon>
        <taxon>Flexistipes</taxon>
    </lineage>
</organism>
<accession>A0A3D5QDB3</accession>
<dbReference type="EMBL" id="DPPF01000176">
    <property type="protein sequence ID" value="HCW93718.1"/>
    <property type="molecule type" value="Genomic_DNA"/>
</dbReference>